<dbReference type="RefSeq" id="WP_219527494.1">
    <property type="nucleotide sequence ID" value="NZ_JAHKRM010000002.1"/>
</dbReference>
<sequence length="206" mass="21952">MSQFTTEEQNQLAAFLHDLDAAPNLHASVGASLEMPSSPGPGGLGQRVASAAGIGLPPLAADGSIIGPFDARIGFRDGVAVGGWANLALHDTGSYNFSGHFHVSGAISYDTSFIWAVRDFLEPNPNIYTFAHTGRVHGTFEPGSRDDDWGKSEILPALHDGWADLSRRWAWRWEARVNADFGVFLDAIIKVVAAGQAIGRVISVVA</sequence>
<organism evidence="1 2">
    <name type="scientific">Nonomuraea guangzhouensis</name>
    <dbReference type="NCBI Taxonomy" id="1291555"/>
    <lineage>
        <taxon>Bacteria</taxon>
        <taxon>Bacillati</taxon>
        <taxon>Actinomycetota</taxon>
        <taxon>Actinomycetes</taxon>
        <taxon>Streptosporangiales</taxon>
        <taxon>Streptosporangiaceae</taxon>
        <taxon>Nonomuraea</taxon>
    </lineage>
</organism>
<evidence type="ECO:0000313" key="1">
    <source>
        <dbReference type="EMBL" id="MFD1546641.1"/>
    </source>
</evidence>
<name>A0ABW4GWE5_9ACTN</name>
<reference evidence="2" key="1">
    <citation type="journal article" date="2019" name="Int. J. Syst. Evol. Microbiol.">
        <title>The Global Catalogue of Microorganisms (GCM) 10K type strain sequencing project: providing services to taxonomists for standard genome sequencing and annotation.</title>
        <authorList>
            <consortium name="The Broad Institute Genomics Platform"/>
            <consortium name="The Broad Institute Genome Sequencing Center for Infectious Disease"/>
            <person name="Wu L."/>
            <person name="Ma J."/>
        </authorList>
    </citation>
    <scope>NUCLEOTIDE SEQUENCE [LARGE SCALE GENOMIC DNA]</scope>
    <source>
        <strain evidence="2">CGMCC 1.15399</strain>
    </source>
</reference>
<dbReference type="EMBL" id="JBHUCM010000067">
    <property type="protein sequence ID" value="MFD1546641.1"/>
    <property type="molecule type" value="Genomic_DNA"/>
</dbReference>
<dbReference type="Proteomes" id="UP001597097">
    <property type="component" value="Unassembled WGS sequence"/>
</dbReference>
<gene>
    <name evidence="1" type="ORF">ACFSJ0_57060</name>
</gene>
<accession>A0ABW4GWE5</accession>
<comment type="caution">
    <text evidence="1">The sequence shown here is derived from an EMBL/GenBank/DDBJ whole genome shotgun (WGS) entry which is preliminary data.</text>
</comment>
<proteinExistence type="predicted"/>
<protein>
    <submittedName>
        <fullName evidence="1">Uncharacterized protein</fullName>
    </submittedName>
</protein>
<evidence type="ECO:0000313" key="2">
    <source>
        <dbReference type="Proteomes" id="UP001597097"/>
    </source>
</evidence>
<keyword evidence="2" id="KW-1185">Reference proteome</keyword>